<evidence type="ECO:0000313" key="1">
    <source>
        <dbReference type="EMBL" id="AUM12630.1"/>
    </source>
</evidence>
<sequence length="63" mass="7039">MNYPVQKLANNEFAGAFGAPAFGARTDLVLLLQFYDMMTQRTDQKSPQIQGIAILAHSLLLLW</sequence>
<dbReference type="Proteomes" id="UP000235116">
    <property type="component" value="Chromosome"/>
</dbReference>
<organism evidence="1 2">
    <name type="scientific">Ketobacter alkanivorans</name>
    <dbReference type="NCBI Taxonomy" id="1917421"/>
    <lineage>
        <taxon>Bacteria</taxon>
        <taxon>Pseudomonadati</taxon>
        <taxon>Pseudomonadota</taxon>
        <taxon>Gammaproteobacteria</taxon>
        <taxon>Pseudomonadales</taxon>
        <taxon>Ketobacteraceae</taxon>
        <taxon>Ketobacter</taxon>
    </lineage>
</organism>
<proteinExistence type="predicted"/>
<gene>
    <name evidence="1" type="ORF">Kalk_09480</name>
</gene>
<name>A0A2K9LK55_9GAMM</name>
<accession>A0A2K9LK55</accession>
<reference evidence="2" key="1">
    <citation type="submission" date="2017-08" db="EMBL/GenBank/DDBJ databases">
        <title>Direct submision.</title>
        <authorList>
            <person name="Kim S.-J."/>
            <person name="Rhee S.-K."/>
        </authorList>
    </citation>
    <scope>NUCLEOTIDE SEQUENCE [LARGE SCALE GENOMIC DNA]</scope>
    <source>
        <strain evidence="2">GI5</strain>
    </source>
</reference>
<evidence type="ECO:0000313" key="2">
    <source>
        <dbReference type="Proteomes" id="UP000235116"/>
    </source>
</evidence>
<protein>
    <submittedName>
        <fullName evidence="1">Uncharacterized protein</fullName>
    </submittedName>
</protein>
<keyword evidence="2" id="KW-1185">Reference proteome</keyword>
<dbReference type="KEGG" id="kak:Kalk_09480"/>
<dbReference type="EMBL" id="CP022684">
    <property type="protein sequence ID" value="AUM12630.1"/>
    <property type="molecule type" value="Genomic_DNA"/>
</dbReference>
<dbReference type="AlphaFoldDB" id="A0A2K9LK55"/>